<dbReference type="OrthoDB" id="645138at2"/>
<accession>A0A2N3HPX3</accession>
<comment type="caution">
    <text evidence="1">The sequence shown here is derived from an EMBL/GenBank/DDBJ whole genome shotgun (WGS) entry which is preliminary data.</text>
</comment>
<proteinExistence type="predicted"/>
<evidence type="ECO:0000313" key="1">
    <source>
        <dbReference type="EMBL" id="PKQ47005.1"/>
    </source>
</evidence>
<organism evidence="1 2">
    <name type="scientific">Confluentibacter flavum</name>
    <dbReference type="NCBI Taxonomy" id="1909700"/>
    <lineage>
        <taxon>Bacteria</taxon>
        <taxon>Pseudomonadati</taxon>
        <taxon>Bacteroidota</taxon>
        <taxon>Flavobacteriia</taxon>
        <taxon>Flavobacteriales</taxon>
        <taxon>Flavobacteriaceae</taxon>
        <taxon>Confluentibacter</taxon>
    </lineage>
</organism>
<name>A0A2N3HPX3_9FLAO</name>
<dbReference type="Proteomes" id="UP000233435">
    <property type="component" value="Unassembled WGS sequence"/>
</dbReference>
<protein>
    <submittedName>
        <fullName evidence="1">Uncharacterized protein</fullName>
    </submittedName>
</protein>
<gene>
    <name evidence="1" type="ORF">CSW08_00105</name>
</gene>
<evidence type="ECO:0000313" key="2">
    <source>
        <dbReference type="Proteomes" id="UP000233435"/>
    </source>
</evidence>
<dbReference type="AlphaFoldDB" id="A0A2N3HPX3"/>
<dbReference type="RefSeq" id="WP_106657879.1">
    <property type="nucleotide sequence ID" value="NZ_PJEO01000001.1"/>
</dbReference>
<keyword evidence="2" id="KW-1185">Reference proteome</keyword>
<reference evidence="1 2" key="1">
    <citation type="submission" date="2017-12" db="EMBL/GenBank/DDBJ databases">
        <title>Confluentibacter flavum sp. nov., isolated from the saline lake.</title>
        <authorList>
            <person name="Yu L."/>
        </authorList>
    </citation>
    <scope>NUCLEOTIDE SEQUENCE [LARGE SCALE GENOMIC DNA]</scope>
    <source>
        <strain evidence="1 2">3B</strain>
    </source>
</reference>
<sequence length="264" mass="29286">MPKQKGLIKIKGTLNGVSYYQLKGVDISRRAVGPSKERIQTDPVFVNVKHNNQEFGGASSLSKTIRQGLGKTAIAFKDSHMASRLTGVCSKIIQKGSGTHGQREAHINNNPEALIGFQLNNNQAFNQIFTAKPRVTSHNNRNNITITIPKISKKHLIKAPKKATHVQFTVALCMVSNTQWQSQLQSYQPVQPECHGIGTSQQTIPLLCKIEHTNIQIQLETAFTNQNPTNIAITVWLGIQFLRLQDTQFKPVQSVKAMQCIAVL</sequence>
<dbReference type="EMBL" id="PJEO01000001">
    <property type="protein sequence ID" value="PKQ47005.1"/>
    <property type="molecule type" value="Genomic_DNA"/>
</dbReference>